<protein>
    <submittedName>
        <fullName evidence="1">Uncharacterized protein</fullName>
    </submittedName>
</protein>
<evidence type="ECO:0000313" key="2">
    <source>
        <dbReference type="Proteomes" id="UP001529338"/>
    </source>
</evidence>
<comment type="caution">
    <text evidence="1">The sequence shown here is derived from an EMBL/GenBank/DDBJ whole genome shotgun (WGS) entry which is preliminary data.</text>
</comment>
<dbReference type="Proteomes" id="UP001529338">
    <property type="component" value="Unassembled WGS sequence"/>
</dbReference>
<proteinExistence type="predicted"/>
<dbReference type="RefSeq" id="WP_289453166.1">
    <property type="nucleotide sequence ID" value="NZ_JAUCGQ010000001.1"/>
</dbReference>
<evidence type="ECO:0000313" key="1">
    <source>
        <dbReference type="EMBL" id="MDM7853648.1"/>
    </source>
</evidence>
<dbReference type="EMBL" id="JAUCGQ010000001">
    <property type="protein sequence ID" value="MDM7853648.1"/>
    <property type="molecule type" value="Genomic_DNA"/>
</dbReference>
<gene>
    <name evidence="1" type="ORF">QRT04_01775</name>
</gene>
<name>A0ABT7SBT7_9CELL</name>
<accession>A0ABT7SBT7</accession>
<organism evidence="1 2">
    <name type="scientific">Cellulomonas alba</name>
    <dbReference type="NCBI Taxonomy" id="3053467"/>
    <lineage>
        <taxon>Bacteria</taxon>
        <taxon>Bacillati</taxon>
        <taxon>Actinomycetota</taxon>
        <taxon>Actinomycetes</taxon>
        <taxon>Micrococcales</taxon>
        <taxon>Cellulomonadaceae</taxon>
        <taxon>Cellulomonas</taxon>
    </lineage>
</organism>
<reference evidence="1 2" key="1">
    <citation type="submission" date="2023-06" db="EMBL/GenBank/DDBJ databases">
        <title>Cellulomonas sp. MW4 Whole genome sequence.</title>
        <authorList>
            <person name="Park S."/>
        </authorList>
    </citation>
    <scope>NUCLEOTIDE SEQUENCE [LARGE SCALE GENOMIC DNA]</scope>
    <source>
        <strain evidence="1 2">MW4</strain>
    </source>
</reference>
<sequence length="91" mass="10423">MPDRTYYDTLDDAMAALGVPVESRPLARDLTPRVPSEFWIPAKSTYIAVRPQGERVVKTYVNRGFVDRWVAPRRYERTHIVGGVADGPYER</sequence>
<keyword evidence="2" id="KW-1185">Reference proteome</keyword>